<evidence type="ECO:0000259" key="1">
    <source>
        <dbReference type="Pfam" id="PF21964"/>
    </source>
</evidence>
<dbReference type="AlphaFoldDB" id="A0A484GGP4"/>
<reference evidence="2 3" key="1">
    <citation type="journal article" date="2018" name="Genomics">
        <title>Molecular footprints of inshore aquatic adaptation in Indo-Pacific humpback dolphin (Sousa chinensis).</title>
        <authorList>
            <person name="Ming Y."/>
            <person name="Jian J."/>
            <person name="Yu F."/>
            <person name="Yu X."/>
            <person name="Wang J."/>
            <person name="Liu W."/>
        </authorList>
    </citation>
    <scope>NUCLEOTIDE SEQUENCE [LARGE SCALE GENOMIC DNA]</scope>
    <source>
        <strain evidence="2">MY-2018</strain>
        <tissue evidence="2">Skin</tissue>
    </source>
</reference>
<dbReference type="Proteomes" id="UP000295264">
    <property type="component" value="Unassembled WGS sequence"/>
</dbReference>
<name>A0A484GGP4_SOUCH</name>
<keyword evidence="3" id="KW-1185">Reference proteome</keyword>
<sequence length="36" mass="4086">NFTDKQGIPLAQQVKKKRAYIGVKELVMVIEVSLQI</sequence>
<evidence type="ECO:0000313" key="3">
    <source>
        <dbReference type="Proteomes" id="UP000295264"/>
    </source>
</evidence>
<feature type="non-terminal residue" evidence="2">
    <location>
        <position position="36"/>
    </location>
</feature>
<dbReference type="InterPro" id="IPR054419">
    <property type="entry name" value="NSF_ATPase_lid"/>
</dbReference>
<organism evidence="2 3">
    <name type="scientific">Sousa chinensis</name>
    <name type="common">Indo-pacific humpbacked dolphin</name>
    <name type="synonym">Steno chinensis</name>
    <dbReference type="NCBI Taxonomy" id="103600"/>
    <lineage>
        <taxon>Eukaryota</taxon>
        <taxon>Metazoa</taxon>
        <taxon>Chordata</taxon>
        <taxon>Craniata</taxon>
        <taxon>Vertebrata</taxon>
        <taxon>Euteleostomi</taxon>
        <taxon>Mammalia</taxon>
        <taxon>Eutheria</taxon>
        <taxon>Laurasiatheria</taxon>
        <taxon>Artiodactyla</taxon>
        <taxon>Whippomorpha</taxon>
        <taxon>Cetacea</taxon>
        <taxon>Odontoceti</taxon>
        <taxon>Delphinidae</taxon>
        <taxon>Sousa</taxon>
    </lineage>
</organism>
<evidence type="ECO:0000313" key="2">
    <source>
        <dbReference type="EMBL" id="TEA34631.1"/>
    </source>
</evidence>
<feature type="non-terminal residue" evidence="2">
    <location>
        <position position="1"/>
    </location>
</feature>
<feature type="domain" description="NSF AAA+ ATPase lid" evidence="1">
    <location>
        <begin position="1"/>
        <end position="35"/>
    </location>
</feature>
<dbReference type="EMBL" id="QWLN02008932">
    <property type="protein sequence ID" value="TEA34631.1"/>
    <property type="molecule type" value="Genomic_DNA"/>
</dbReference>
<proteinExistence type="predicted"/>
<accession>A0A484GGP4</accession>
<gene>
    <name evidence="2" type="ORF">DBR06_SOUSAS38610003</name>
</gene>
<dbReference type="Pfam" id="PF21964">
    <property type="entry name" value="NSF_ATPase_lid"/>
    <property type="match status" value="1"/>
</dbReference>
<dbReference type="Gene3D" id="1.10.8.60">
    <property type="match status" value="1"/>
</dbReference>
<comment type="caution">
    <text evidence="2">The sequence shown here is derived from an EMBL/GenBank/DDBJ whole genome shotgun (WGS) entry which is preliminary data.</text>
</comment>
<protein>
    <recommendedName>
        <fullName evidence="1">NSF AAA+ ATPase lid domain-containing protein</fullName>
    </recommendedName>
</protein>